<evidence type="ECO:0000313" key="1">
    <source>
        <dbReference type="EMBL" id="MFC3764600.1"/>
    </source>
</evidence>
<name>A0ABV7YGX2_9ACTN</name>
<organism evidence="1 2">
    <name type="scientific">Tenggerimyces flavus</name>
    <dbReference type="NCBI Taxonomy" id="1708749"/>
    <lineage>
        <taxon>Bacteria</taxon>
        <taxon>Bacillati</taxon>
        <taxon>Actinomycetota</taxon>
        <taxon>Actinomycetes</taxon>
        <taxon>Propionibacteriales</taxon>
        <taxon>Nocardioidaceae</taxon>
        <taxon>Tenggerimyces</taxon>
    </lineage>
</organism>
<dbReference type="InterPro" id="IPR019587">
    <property type="entry name" value="Polyketide_cyclase/dehydratase"/>
</dbReference>
<dbReference type="RefSeq" id="WP_205121823.1">
    <property type="nucleotide sequence ID" value="NZ_JAFBCM010000001.1"/>
</dbReference>
<comment type="caution">
    <text evidence="1">The sequence shown here is derived from an EMBL/GenBank/DDBJ whole genome shotgun (WGS) entry which is preliminary data.</text>
</comment>
<keyword evidence="2" id="KW-1185">Reference proteome</keyword>
<accession>A0ABV7YGX2</accession>
<evidence type="ECO:0000313" key="2">
    <source>
        <dbReference type="Proteomes" id="UP001595699"/>
    </source>
</evidence>
<gene>
    <name evidence="1" type="ORF">ACFOUW_27430</name>
</gene>
<reference evidence="2" key="1">
    <citation type="journal article" date="2019" name="Int. J. Syst. Evol. Microbiol.">
        <title>The Global Catalogue of Microorganisms (GCM) 10K type strain sequencing project: providing services to taxonomists for standard genome sequencing and annotation.</title>
        <authorList>
            <consortium name="The Broad Institute Genomics Platform"/>
            <consortium name="The Broad Institute Genome Sequencing Center for Infectious Disease"/>
            <person name="Wu L."/>
            <person name="Ma J."/>
        </authorList>
    </citation>
    <scope>NUCLEOTIDE SEQUENCE [LARGE SCALE GENOMIC DNA]</scope>
    <source>
        <strain evidence="2">CGMCC 4.7241</strain>
    </source>
</reference>
<dbReference type="Proteomes" id="UP001595699">
    <property type="component" value="Unassembled WGS sequence"/>
</dbReference>
<protein>
    <submittedName>
        <fullName evidence="1">SRPBCC family protein</fullName>
    </submittedName>
</protein>
<dbReference type="SUPFAM" id="SSF55961">
    <property type="entry name" value="Bet v1-like"/>
    <property type="match status" value="1"/>
</dbReference>
<sequence>MTDAQCSITVSRLVAAPAAVVFAFLAEPARHSAFDTSGMVRRAVTVGRLTGMGEVFVMEMHNAIRGDHRVDCHVVEYELGRALGWAPAEPGRPPAGHTWTWRLRPEGSNRTWVSQTYDWSAFTHADHLDQLPVVGREGLRASLDLLAAAVEDA</sequence>
<proteinExistence type="predicted"/>
<dbReference type="EMBL" id="JBHRZH010000028">
    <property type="protein sequence ID" value="MFC3764600.1"/>
    <property type="molecule type" value="Genomic_DNA"/>
</dbReference>
<dbReference type="Pfam" id="PF10604">
    <property type="entry name" value="Polyketide_cyc2"/>
    <property type="match status" value="1"/>
</dbReference>
<dbReference type="InterPro" id="IPR023393">
    <property type="entry name" value="START-like_dom_sf"/>
</dbReference>
<dbReference type="Gene3D" id="3.30.530.20">
    <property type="match status" value="1"/>
</dbReference>